<evidence type="ECO:0000256" key="1">
    <source>
        <dbReference type="SAM" id="Phobius"/>
    </source>
</evidence>
<keyword evidence="1" id="KW-0812">Transmembrane</keyword>
<keyword evidence="1" id="KW-0472">Membrane</keyword>
<feature type="transmembrane region" description="Helical" evidence="1">
    <location>
        <begin position="9"/>
        <end position="30"/>
    </location>
</feature>
<dbReference type="AlphaFoldDB" id="A0A8D8SQQ6"/>
<organism evidence="2">
    <name type="scientific">Cacopsylla melanoneura</name>
    <dbReference type="NCBI Taxonomy" id="428564"/>
    <lineage>
        <taxon>Eukaryota</taxon>
        <taxon>Metazoa</taxon>
        <taxon>Ecdysozoa</taxon>
        <taxon>Arthropoda</taxon>
        <taxon>Hexapoda</taxon>
        <taxon>Insecta</taxon>
        <taxon>Pterygota</taxon>
        <taxon>Neoptera</taxon>
        <taxon>Paraneoptera</taxon>
        <taxon>Hemiptera</taxon>
        <taxon>Sternorrhyncha</taxon>
        <taxon>Psylloidea</taxon>
        <taxon>Psyllidae</taxon>
        <taxon>Psyllinae</taxon>
        <taxon>Cacopsylla</taxon>
    </lineage>
</organism>
<keyword evidence="1" id="KW-1133">Transmembrane helix</keyword>
<protein>
    <submittedName>
        <fullName evidence="2">Uncharacterized protein</fullName>
    </submittedName>
</protein>
<reference evidence="2" key="1">
    <citation type="submission" date="2021-05" db="EMBL/GenBank/DDBJ databases">
        <authorList>
            <person name="Alioto T."/>
            <person name="Alioto T."/>
            <person name="Gomez Garrido J."/>
        </authorList>
    </citation>
    <scope>NUCLEOTIDE SEQUENCE</scope>
</reference>
<dbReference type="EMBL" id="HBUF01227537">
    <property type="protein sequence ID" value="CAG6672074.1"/>
    <property type="molecule type" value="Transcribed_RNA"/>
</dbReference>
<sequence length="111" mass="13107">MLCPWPESCVFLITFYISNLLGLGLDFWVTTCILRFFYFFLVSVTHGLNIGTKLIYNDKNNDLVFRGWEHYWTIIDISIRTNLIKIDIGRYVPTNIRGTRGRTDYLDYLLV</sequence>
<proteinExistence type="predicted"/>
<name>A0A8D8SQQ6_9HEMI</name>
<evidence type="ECO:0000313" key="2">
    <source>
        <dbReference type="EMBL" id="CAG6672074.1"/>
    </source>
</evidence>
<accession>A0A8D8SQQ6</accession>
<feature type="transmembrane region" description="Helical" evidence="1">
    <location>
        <begin position="36"/>
        <end position="56"/>
    </location>
</feature>